<sequence>MEKVQEFDQQLADQQVDRLRVVLEDLPYVVDSTVKLFIAGNSEERELAGRMGSWRSNNSDLQAGCSEVLDNVLDLRRVLESSNFEEVGQSVAEEDDDVLF</sequence>
<organism evidence="1">
    <name type="scientific">Strombidium inclinatum</name>
    <dbReference type="NCBI Taxonomy" id="197538"/>
    <lineage>
        <taxon>Eukaryota</taxon>
        <taxon>Sar</taxon>
        <taxon>Alveolata</taxon>
        <taxon>Ciliophora</taxon>
        <taxon>Intramacronucleata</taxon>
        <taxon>Spirotrichea</taxon>
        <taxon>Oligotrichia</taxon>
        <taxon>Strombidiidae</taxon>
        <taxon>Strombidium</taxon>
    </lineage>
</organism>
<gene>
    <name evidence="1" type="ORF">SINC0208_LOCUS44</name>
</gene>
<accession>A0A7S3IC07</accession>
<proteinExistence type="predicted"/>
<reference evidence="1" key="1">
    <citation type="submission" date="2021-01" db="EMBL/GenBank/DDBJ databases">
        <authorList>
            <person name="Corre E."/>
            <person name="Pelletier E."/>
            <person name="Niang G."/>
            <person name="Scheremetjew M."/>
            <person name="Finn R."/>
            <person name="Kale V."/>
            <person name="Holt S."/>
            <person name="Cochrane G."/>
            <person name="Meng A."/>
            <person name="Brown T."/>
            <person name="Cohen L."/>
        </authorList>
    </citation>
    <scope>NUCLEOTIDE SEQUENCE</scope>
    <source>
        <strain evidence="1">S3</strain>
    </source>
</reference>
<name>A0A7S3IC07_9SPIT</name>
<dbReference type="EMBL" id="HBIH01000064">
    <property type="protein sequence ID" value="CAE0319467.1"/>
    <property type="molecule type" value="Transcribed_RNA"/>
</dbReference>
<protein>
    <submittedName>
        <fullName evidence="1">Uncharacterized protein</fullName>
    </submittedName>
</protein>
<evidence type="ECO:0000313" key="1">
    <source>
        <dbReference type="EMBL" id="CAE0319467.1"/>
    </source>
</evidence>
<dbReference type="AlphaFoldDB" id="A0A7S3IC07"/>